<proteinExistence type="predicted"/>
<dbReference type="PANTHER" id="PTHR36932">
    <property type="entry name" value="CAPSULAR POLYSACCHARIDE BIOSYNTHESIS PROTEIN"/>
    <property type="match status" value="1"/>
</dbReference>
<dbReference type="RefSeq" id="WP_236888514.1">
    <property type="nucleotide sequence ID" value="NZ_AP024488.1"/>
</dbReference>
<dbReference type="Proteomes" id="UP001320148">
    <property type="component" value="Chromosome"/>
</dbReference>
<organism evidence="1 2">
    <name type="scientific">Desulfoluna limicola</name>
    <dbReference type="NCBI Taxonomy" id="2810562"/>
    <lineage>
        <taxon>Bacteria</taxon>
        <taxon>Pseudomonadati</taxon>
        <taxon>Thermodesulfobacteriota</taxon>
        <taxon>Desulfobacteria</taxon>
        <taxon>Desulfobacterales</taxon>
        <taxon>Desulfolunaceae</taxon>
        <taxon>Desulfoluna</taxon>
    </lineage>
</organism>
<gene>
    <name evidence="1" type="ORF">DSLASN_27180</name>
</gene>
<dbReference type="EMBL" id="AP024488">
    <property type="protein sequence ID" value="BCS97086.1"/>
    <property type="molecule type" value="Genomic_DNA"/>
</dbReference>
<accession>A0ABM7PHP1</accession>
<name>A0ABM7PHP1_9BACT</name>
<dbReference type="Gene3D" id="3.40.50.12780">
    <property type="entry name" value="N-terminal domain of ligase-like"/>
    <property type="match status" value="1"/>
</dbReference>
<dbReference type="InterPro" id="IPR053158">
    <property type="entry name" value="CapK_Type1_Caps_Biosynth"/>
</dbReference>
<dbReference type="PANTHER" id="PTHR36932:SF1">
    <property type="entry name" value="CAPSULAR POLYSACCHARIDE BIOSYNTHESIS PROTEIN"/>
    <property type="match status" value="1"/>
</dbReference>
<keyword evidence="2" id="KW-1185">Reference proteome</keyword>
<evidence type="ECO:0000313" key="1">
    <source>
        <dbReference type="EMBL" id="BCS97086.1"/>
    </source>
</evidence>
<dbReference type="InterPro" id="IPR042099">
    <property type="entry name" value="ANL_N_sf"/>
</dbReference>
<dbReference type="SUPFAM" id="SSF56801">
    <property type="entry name" value="Acetyl-CoA synthetase-like"/>
    <property type="match status" value="1"/>
</dbReference>
<protein>
    <submittedName>
        <fullName evidence="1">Capsular polysaccharide biosynthesis protein CapK</fullName>
    </submittedName>
</protein>
<evidence type="ECO:0000313" key="2">
    <source>
        <dbReference type="Proteomes" id="UP001320148"/>
    </source>
</evidence>
<sequence length="445" mass="52093">MNKSFSKYLLFYPIRLIRRENILKCLARVRDIDNYSSQELKHYQLEKLKSCFTNIGNIEYYSKYASQINSKSDEYLEVEECLCDLPIMDKHIFKTNSDRLKNNKVSNHIKRNTSGSTGDPFTFVRDRFATAYQDAVMYHVYSWHGIGIGSPQARFWGVPVSFFKRVEAHIKDFLMNRIRLSAFNLSAHHMMQYYRRLERFKPVYFYGYPSVLYHFACFFDQNNFSFKSFTPKVIIVTGEKPVLDQLKYIRKVFQTPVIQEYGNTEVGIIGFECPHGNIHEMSSNIIVEVIKDGKVVIDEIGEIVVTELFARSYPFIRYRTGDIGIKYSRVCSCGIHFPLISINEGRQDDFIRTPDGKVIYDAKFAYILGRYSIYIEKFRAVQKTLSEINIYIVKTNIFKEEIIDTLVADLKTNLSSLIDYNFVSVYHIEAEKSGKLRYFVSELKQ</sequence>
<reference evidence="1 2" key="1">
    <citation type="submission" date="2021-02" db="EMBL/GenBank/DDBJ databases">
        <title>Complete genome of Desulfoluna sp. strain ASN36.</title>
        <authorList>
            <person name="Takahashi A."/>
            <person name="Kojima H."/>
            <person name="Fukui M."/>
        </authorList>
    </citation>
    <scope>NUCLEOTIDE SEQUENCE [LARGE SCALE GENOMIC DNA]</scope>
    <source>
        <strain evidence="1 2">ASN36</strain>
    </source>
</reference>